<proteinExistence type="predicted"/>
<evidence type="ECO:0000313" key="2">
    <source>
        <dbReference type="EMBL" id="PIA15565.1"/>
    </source>
</evidence>
<dbReference type="AlphaFoldDB" id="A0A2G5B970"/>
<feature type="transmembrane region" description="Helical" evidence="1">
    <location>
        <begin position="12"/>
        <end position="33"/>
    </location>
</feature>
<keyword evidence="1" id="KW-1133">Transmembrane helix</keyword>
<dbReference type="Proteomes" id="UP000242474">
    <property type="component" value="Unassembled WGS sequence"/>
</dbReference>
<accession>A0A2G5B970</accession>
<evidence type="ECO:0000256" key="1">
    <source>
        <dbReference type="SAM" id="Phobius"/>
    </source>
</evidence>
<dbReference type="EMBL" id="KZ303506">
    <property type="protein sequence ID" value="PIA15565.1"/>
    <property type="molecule type" value="Genomic_DNA"/>
</dbReference>
<evidence type="ECO:0000313" key="3">
    <source>
        <dbReference type="Proteomes" id="UP000242474"/>
    </source>
</evidence>
<gene>
    <name evidence="2" type="ORF">COEREDRAFT_87751</name>
</gene>
<protein>
    <submittedName>
        <fullName evidence="2">Uncharacterized protein</fullName>
    </submittedName>
</protein>
<name>A0A2G5B970_COERN</name>
<keyword evidence="1" id="KW-0812">Transmembrane</keyword>
<organism evidence="2 3">
    <name type="scientific">Coemansia reversa (strain ATCC 12441 / NRRL 1564)</name>
    <dbReference type="NCBI Taxonomy" id="763665"/>
    <lineage>
        <taxon>Eukaryota</taxon>
        <taxon>Fungi</taxon>
        <taxon>Fungi incertae sedis</taxon>
        <taxon>Zoopagomycota</taxon>
        <taxon>Kickxellomycotina</taxon>
        <taxon>Kickxellomycetes</taxon>
        <taxon>Kickxellales</taxon>
        <taxon>Kickxellaceae</taxon>
        <taxon>Coemansia</taxon>
    </lineage>
</organism>
<sequence length="552" mass="63262">MSTRYTCQLPGFSSVAKLAVLSMIFYLLLYYYFIAELNIVVNATKRNDFYNFKPHIDKPLLDKEISRELVGSNKCSDLPIPKLFWNMTIDNSSAFVTIPHTHDINIDETLCVRVVVPSKPVEFYSTFAPIANTPWDSILLDMVGQRTGISIPVSLQMTDNTANYKNGLTHIYEADVLFRDADVYYPQGYIEYRNAKWNSEQHLNAQPLLPEPLEISDKLIISVTAKQNNTNPYGLDNYLNLPFCTTANAEGRWIHIDQLPFDISLASPPDNFNRVWLPYKCRLRQYSYPQLFQCLKEKYPLIHWFGDSNTRRALKKITSLGNWCSAPEERNNLMCTCNDNASNFGKYDTHALFAPIDFDSINGGNTALQDYSNGNLGLIPANKTRIVLFRWGGLTMLNNPPWSDTFNGGINVRAGVPSIAIFALVNWDVAFSSYTFFTQEVNKLLDLVSENYPASTQIVIRTGQYFCCTYDMDINLNRKYSRLRYKYFNDYIVNAFQIRFGSSRKVHVWDVSQISERREYHARQEASTCAPNHVRAEIIDLENQILANAICN</sequence>
<dbReference type="OrthoDB" id="2104804at2759"/>
<keyword evidence="1" id="KW-0472">Membrane</keyword>
<keyword evidence="3" id="KW-1185">Reference proteome</keyword>
<reference evidence="2 3" key="1">
    <citation type="journal article" date="2015" name="Genome Biol. Evol.">
        <title>Phylogenomic analyses indicate that early fungi evolved digesting cell walls of algal ancestors of land plants.</title>
        <authorList>
            <person name="Chang Y."/>
            <person name="Wang S."/>
            <person name="Sekimoto S."/>
            <person name="Aerts A.L."/>
            <person name="Choi C."/>
            <person name="Clum A."/>
            <person name="LaButti K.M."/>
            <person name="Lindquist E.A."/>
            <person name="Yee Ngan C."/>
            <person name="Ohm R.A."/>
            <person name="Salamov A.A."/>
            <person name="Grigoriev I.V."/>
            <person name="Spatafora J.W."/>
            <person name="Berbee M.L."/>
        </authorList>
    </citation>
    <scope>NUCLEOTIDE SEQUENCE [LARGE SCALE GENOMIC DNA]</scope>
    <source>
        <strain evidence="2 3">NRRL 1564</strain>
    </source>
</reference>